<comment type="similarity">
    <text evidence="7">Belongs to the purine/pyrimidine phosphoribosyltransferase family. PyrE subfamily.</text>
</comment>
<dbReference type="CDD" id="cd06223">
    <property type="entry name" value="PRTases_typeI"/>
    <property type="match status" value="1"/>
</dbReference>
<dbReference type="GO" id="GO:0000287">
    <property type="term" value="F:magnesium ion binding"/>
    <property type="evidence" value="ECO:0007669"/>
    <property type="project" value="UniProtKB-UniRule"/>
</dbReference>
<sequence length="195" mass="20599">MSDLVSVANPSPSLDQEAKIELARLVNELCVVHGKVTLASGVEADYYVDLRRATLHHRAAPLIGRLLRQLTADWDFVAVGGLTLGADPVATAMLHSAASDGVVLDAFVVRKSLKEHGMQRRIEGMEVAGQRVLAVEDTSTTGGSVLTAVDALREAGATVVGVATVVDRATGAKEAIEARGLPYRYLLDLDDLGLS</sequence>
<evidence type="ECO:0000256" key="1">
    <source>
        <dbReference type="ARBA" id="ARBA00004889"/>
    </source>
</evidence>
<feature type="binding site" description="in other chain" evidence="7">
    <location>
        <position position="111"/>
    </location>
    <ligand>
        <name>5-phospho-alpha-D-ribose 1-diphosphate</name>
        <dbReference type="ChEBI" id="CHEBI:58017"/>
        <note>ligand shared between dimeric partners</note>
    </ligand>
</feature>
<dbReference type="FunFam" id="3.40.50.2020:FF:000029">
    <property type="entry name" value="Orotate phosphoribosyltransferase"/>
    <property type="match status" value="1"/>
</dbReference>
<keyword evidence="3 7" id="KW-0328">Glycosyltransferase</keyword>
<dbReference type="Gene3D" id="3.40.50.2020">
    <property type="match status" value="1"/>
</dbReference>
<keyword evidence="5 7" id="KW-0460">Magnesium</keyword>
<dbReference type="Proteomes" id="UP000002791">
    <property type="component" value="Chromosome"/>
</dbReference>
<feature type="binding site" evidence="7">
    <location>
        <position position="114"/>
    </location>
    <ligand>
        <name>5-phospho-alpha-D-ribose 1-diphosphate</name>
        <dbReference type="ChEBI" id="CHEBI:58017"/>
        <note>ligand shared between dimeric partners</note>
    </ligand>
</feature>
<feature type="binding site" evidence="7">
    <location>
        <position position="116"/>
    </location>
    <ligand>
        <name>5-phospho-alpha-D-ribose 1-diphosphate</name>
        <dbReference type="ChEBI" id="CHEBI:58017"/>
        <note>ligand shared between dimeric partners</note>
    </ligand>
</feature>
<keyword evidence="4 7" id="KW-0808">Transferase</keyword>
<evidence type="ECO:0000256" key="2">
    <source>
        <dbReference type="ARBA" id="ARBA00011971"/>
    </source>
</evidence>
<dbReference type="InterPro" id="IPR023031">
    <property type="entry name" value="OPRT"/>
</dbReference>
<comment type="catalytic activity">
    <reaction evidence="7">
        <text>orotidine 5'-phosphate + diphosphate = orotate + 5-phospho-alpha-D-ribose 1-diphosphate</text>
        <dbReference type="Rhea" id="RHEA:10380"/>
        <dbReference type="ChEBI" id="CHEBI:30839"/>
        <dbReference type="ChEBI" id="CHEBI:33019"/>
        <dbReference type="ChEBI" id="CHEBI:57538"/>
        <dbReference type="ChEBI" id="CHEBI:58017"/>
        <dbReference type="EC" id="2.4.2.10"/>
    </reaction>
</comment>
<evidence type="ECO:0000256" key="7">
    <source>
        <dbReference type="HAMAP-Rule" id="MF_01208"/>
    </source>
</evidence>
<dbReference type="eggNOG" id="COG0461">
    <property type="taxonomic scope" value="Bacteria"/>
</dbReference>
<feature type="binding site" description="in other chain" evidence="7">
    <location>
        <begin position="136"/>
        <end position="144"/>
    </location>
    <ligand>
        <name>5-phospho-alpha-D-ribose 1-diphosphate</name>
        <dbReference type="ChEBI" id="CHEBI:58017"/>
        <note>ligand shared between dimeric partners</note>
    </ligand>
</feature>
<dbReference type="GO" id="GO:0004588">
    <property type="term" value="F:orotate phosphoribosyltransferase activity"/>
    <property type="evidence" value="ECO:0007669"/>
    <property type="project" value="UniProtKB-UniRule"/>
</dbReference>
<dbReference type="OrthoDB" id="1493031at2"/>
<comment type="pathway">
    <text evidence="1 7">Pyrimidine metabolism; UMP biosynthesis via de novo pathway; UMP from orotate: step 1/2.</text>
</comment>
<dbReference type="GO" id="GO:0019856">
    <property type="term" value="P:pyrimidine nucleobase biosynthetic process"/>
    <property type="evidence" value="ECO:0007669"/>
    <property type="project" value="TreeGrafter"/>
</dbReference>
<feature type="binding site" evidence="7">
    <location>
        <position position="110"/>
    </location>
    <ligand>
        <name>5-phospho-alpha-D-ribose 1-diphosphate</name>
        <dbReference type="ChEBI" id="CHEBI:58017"/>
        <note>ligand shared between dimeric partners</note>
    </ligand>
</feature>
<organism evidence="9 10">
    <name type="scientific">Saccharomonospora cyanea NA-134</name>
    <dbReference type="NCBI Taxonomy" id="882082"/>
    <lineage>
        <taxon>Bacteria</taxon>
        <taxon>Bacillati</taxon>
        <taxon>Actinomycetota</taxon>
        <taxon>Actinomycetes</taxon>
        <taxon>Pseudonocardiales</taxon>
        <taxon>Pseudonocardiaceae</taxon>
        <taxon>Saccharomonospora</taxon>
    </lineage>
</organism>
<comment type="subunit">
    <text evidence="7">Homodimer.</text>
</comment>
<comment type="caution">
    <text evidence="7">Lacks conserved residue(s) required for the propagation of feature annotation.</text>
</comment>
<dbReference type="SUPFAM" id="SSF53271">
    <property type="entry name" value="PRTase-like"/>
    <property type="match status" value="1"/>
</dbReference>
<evidence type="ECO:0000256" key="4">
    <source>
        <dbReference type="ARBA" id="ARBA00022679"/>
    </source>
</evidence>
<protein>
    <recommendedName>
        <fullName evidence="2 7">Orotate phosphoribosyltransferase</fullName>
        <shortName evidence="7">OPRT</shortName>
        <shortName evidence="7">OPRTase</shortName>
        <ecNumber evidence="2 7">2.4.2.10</ecNumber>
    </recommendedName>
</protein>
<keyword evidence="10" id="KW-1185">Reference proteome</keyword>
<dbReference type="PANTHER" id="PTHR19278">
    <property type="entry name" value="OROTATE PHOSPHORIBOSYLTRANSFERASE"/>
    <property type="match status" value="1"/>
</dbReference>
<evidence type="ECO:0000256" key="6">
    <source>
        <dbReference type="ARBA" id="ARBA00022975"/>
    </source>
</evidence>
<gene>
    <name evidence="7" type="primary">pyrE</name>
    <name evidence="9" type="ORF">SaccyDRAFT_5049</name>
</gene>
<dbReference type="UniPathway" id="UPA00070">
    <property type="reaction ID" value="UER00119"/>
</dbReference>
<dbReference type="EMBL" id="CM001440">
    <property type="protein sequence ID" value="EHR63844.1"/>
    <property type="molecule type" value="Genomic_DNA"/>
</dbReference>
<evidence type="ECO:0000256" key="3">
    <source>
        <dbReference type="ARBA" id="ARBA00022676"/>
    </source>
</evidence>
<dbReference type="AlphaFoldDB" id="H5XQB1"/>
<evidence type="ECO:0000313" key="10">
    <source>
        <dbReference type="Proteomes" id="UP000002791"/>
    </source>
</evidence>
<dbReference type="EC" id="2.4.2.10" evidence="2 7"/>
<dbReference type="InterPro" id="IPR029057">
    <property type="entry name" value="PRTase-like"/>
</dbReference>
<proteinExistence type="inferred from homology"/>
<dbReference type="InterPro" id="IPR000836">
    <property type="entry name" value="PRTase_dom"/>
</dbReference>
<accession>H5XQB1</accession>
<reference evidence="9 10" key="1">
    <citation type="submission" date="2011-11" db="EMBL/GenBank/DDBJ databases">
        <title>The Noncontiguous Finished sequence of Saccharomonospora cyanea NA-134.</title>
        <authorList>
            <consortium name="US DOE Joint Genome Institute"/>
            <person name="Lucas S."/>
            <person name="Han J."/>
            <person name="Lapidus A."/>
            <person name="Cheng J.-F."/>
            <person name="Goodwin L."/>
            <person name="Pitluck S."/>
            <person name="Peters L."/>
            <person name="Ovchinnikova G."/>
            <person name="Lu M."/>
            <person name="Detter J.C."/>
            <person name="Han C."/>
            <person name="Tapia R."/>
            <person name="Land M."/>
            <person name="Hauser L."/>
            <person name="Kyrpides N."/>
            <person name="Ivanova N."/>
            <person name="Pagani I."/>
            <person name="Brambilla E.-M."/>
            <person name="Klenk H.-P."/>
            <person name="Woyke T."/>
        </authorList>
    </citation>
    <scope>NUCLEOTIDE SEQUENCE [LARGE SCALE GENOMIC DNA]</scope>
    <source>
        <strain evidence="9 10">NA-134</strain>
    </source>
</reference>
<keyword evidence="6 7" id="KW-0665">Pyrimidine biosynthesis</keyword>
<dbReference type="STRING" id="882082.SaccyDRAFT_5049"/>
<evidence type="ECO:0000259" key="8">
    <source>
        <dbReference type="Pfam" id="PF00156"/>
    </source>
</evidence>
<dbReference type="RefSeq" id="WP_005460415.1">
    <property type="nucleotide sequence ID" value="NZ_CM001440.1"/>
</dbReference>
<dbReference type="GO" id="GO:0044205">
    <property type="term" value="P:'de novo' UMP biosynthetic process"/>
    <property type="evidence" value="ECO:0007669"/>
    <property type="project" value="UniProtKB-UniRule"/>
</dbReference>
<dbReference type="PANTHER" id="PTHR19278:SF9">
    <property type="entry name" value="URIDINE 5'-MONOPHOSPHATE SYNTHASE"/>
    <property type="match status" value="1"/>
</dbReference>
<comment type="cofactor">
    <cofactor evidence="7">
        <name>Mg(2+)</name>
        <dbReference type="ChEBI" id="CHEBI:18420"/>
    </cofactor>
</comment>
<name>H5XQB1_9PSEU</name>
<dbReference type="NCBIfam" id="TIGR00336">
    <property type="entry name" value="pyrE"/>
    <property type="match status" value="1"/>
</dbReference>
<feature type="domain" description="Phosphoribosyltransferase" evidence="8">
    <location>
        <begin position="58"/>
        <end position="174"/>
    </location>
</feature>
<feature type="binding site" evidence="7">
    <location>
        <position position="168"/>
    </location>
    <ligand>
        <name>orotate</name>
        <dbReference type="ChEBI" id="CHEBI:30839"/>
    </ligand>
</feature>
<evidence type="ECO:0000256" key="5">
    <source>
        <dbReference type="ARBA" id="ARBA00022842"/>
    </source>
</evidence>
<dbReference type="HAMAP" id="MF_01208">
    <property type="entry name" value="PyrE"/>
    <property type="match status" value="1"/>
</dbReference>
<dbReference type="Pfam" id="PF00156">
    <property type="entry name" value="Pribosyltran"/>
    <property type="match status" value="1"/>
</dbReference>
<dbReference type="InterPro" id="IPR004467">
    <property type="entry name" value="Or_phspho_trans_dom"/>
</dbReference>
<dbReference type="HOGENOM" id="CLU_074878_2_1_11"/>
<feature type="binding site" evidence="7">
    <location>
        <position position="140"/>
    </location>
    <ligand>
        <name>orotate</name>
        <dbReference type="ChEBI" id="CHEBI:30839"/>
    </ligand>
</feature>
<comment type="function">
    <text evidence="7">Catalyzes the transfer of a ribosyl phosphate group from 5-phosphoribose 1-diphosphate to orotate, leading to the formation of orotidine monophosphate (OMP).</text>
</comment>
<evidence type="ECO:0000313" key="9">
    <source>
        <dbReference type="EMBL" id="EHR63844.1"/>
    </source>
</evidence>